<feature type="compositionally biased region" description="Polar residues" evidence="1">
    <location>
        <begin position="34"/>
        <end position="43"/>
    </location>
</feature>
<feature type="chain" id="PRO_5044827574" description="Lipoprotein" evidence="2">
    <location>
        <begin position="21"/>
        <end position="69"/>
    </location>
</feature>
<evidence type="ECO:0000256" key="1">
    <source>
        <dbReference type="SAM" id="MobiDB-lite"/>
    </source>
</evidence>
<evidence type="ECO:0000313" key="3">
    <source>
        <dbReference type="EMBL" id="MEY2344325.1"/>
    </source>
</evidence>
<dbReference type="PROSITE" id="PS51257">
    <property type="entry name" value="PROKAR_LIPOPROTEIN"/>
    <property type="match status" value="1"/>
</dbReference>
<comment type="caution">
    <text evidence="3">The sequence shown here is derived from an EMBL/GenBank/DDBJ whole genome shotgun (WGS) entry which is preliminary data.</text>
</comment>
<name>A0ABD5LSJ4_PROMI</name>
<reference evidence="3" key="1">
    <citation type="submission" date="2021-05" db="EMBL/GenBank/DDBJ databases">
        <title>First report of NDM-5 and VEB-6 producing Proteus mirabilis isolated from blood of a sepsis patient in Kolkata, India.</title>
        <authorList>
            <person name="Halder G."/>
            <person name="Chaudhuri B."/>
            <person name="Dutta S."/>
        </authorList>
    </citation>
    <scope>NUCLEOTIDE SEQUENCE [LARGE SCALE GENOMIC DNA]</scope>
    <source>
        <strain evidence="3">7049</strain>
    </source>
</reference>
<evidence type="ECO:0000256" key="2">
    <source>
        <dbReference type="SAM" id="SignalP"/>
    </source>
</evidence>
<keyword evidence="2" id="KW-0732">Signal</keyword>
<dbReference type="AlphaFoldDB" id="A0ABD5LSJ4"/>
<proteinExistence type="predicted"/>
<sequence>MNKLASILAALILTASVVGCSDEKAPDNSAVKADNSSNVAQNTDPKKKKMKVHLHLKRTLLVVAYSVLV</sequence>
<feature type="signal peptide" evidence="2">
    <location>
        <begin position="1"/>
        <end position="20"/>
    </location>
</feature>
<dbReference type="EMBL" id="JADQCH020000001">
    <property type="protein sequence ID" value="MEY2344325.1"/>
    <property type="molecule type" value="Genomic_DNA"/>
</dbReference>
<evidence type="ECO:0008006" key="4">
    <source>
        <dbReference type="Google" id="ProtNLM"/>
    </source>
</evidence>
<feature type="region of interest" description="Disordered" evidence="1">
    <location>
        <begin position="27"/>
        <end position="48"/>
    </location>
</feature>
<organism evidence="3">
    <name type="scientific">Proteus mirabilis</name>
    <dbReference type="NCBI Taxonomy" id="584"/>
    <lineage>
        <taxon>Bacteria</taxon>
        <taxon>Pseudomonadati</taxon>
        <taxon>Pseudomonadota</taxon>
        <taxon>Gammaproteobacteria</taxon>
        <taxon>Enterobacterales</taxon>
        <taxon>Morganellaceae</taxon>
        <taxon>Proteus</taxon>
    </lineage>
</organism>
<gene>
    <name evidence="3" type="ORF">I3679_010055</name>
</gene>
<protein>
    <recommendedName>
        <fullName evidence="4">Lipoprotein</fullName>
    </recommendedName>
</protein>
<accession>A0ABD5LSJ4</accession>